<feature type="compositionally biased region" description="Basic and acidic residues" evidence="10">
    <location>
        <begin position="1"/>
        <end position="14"/>
    </location>
</feature>
<dbReference type="GO" id="GO:0005840">
    <property type="term" value="C:ribosome"/>
    <property type="evidence" value="ECO:0007669"/>
    <property type="project" value="UniProtKB-KW"/>
</dbReference>
<evidence type="ECO:0000256" key="3">
    <source>
        <dbReference type="ARBA" id="ARBA00022884"/>
    </source>
</evidence>
<evidence type="ECO:0000256" key="5">
    <source>
        <dbReference type="ARBA" id="ARBA00023274"/>
    </source>
</evidence>
<dbReference type="PIRSF" id="PIRSF002131">
    <property type="entry name" value="Ribosomal_S11"/>
    <property type="match status" value="1"/>
</dbReference>
<dbReference type="GO" id="GO:1990904">
    <property type="term" value="C:ribonucleoprotein complex"/>
    <property type="evidence" value="ECO:0007669"/>
    <property type="project" value="UniProtKB-KW"/>
</dbReference>
<dbReference type="AlphaFoldDB" id="A0A845S4L0"/>
<comment type="subunit">
    <text evidence="8">Part of the 30S ribosomal subunit. Interacts with proteins S7 and S18. Binds to IF-3.</text>
</comment>
<keyword evidence="2 8" id="KW-0699">rRNA-binding</keyword>
<dbReference type="EMBL" id="RGOB01000004">
    <property type="protein sequence ID" value="NCU52773.1"/>
    <property type="molecule type" value="Genomic_DNA"/>
</dbReference>
<evidence type="ECO:0000256" key="7">
    <source>
        <dbReference type="ARBA" id="ARBA00058053"/>
    </source>
</evidence>
<evidence type="ECO:0000313" key="13">
    <source>
        <dbReference type="EMBL" id="NCU62530.1"/>
    </source>
</evidence>
<keyword evidence="4 8" id="KW-0689">Ribosomal protein</keyword>
<protein>
    <recommendedName>
        <fullName evidence="6 8">Small ribosomal subunit protein uS11</fullName>
    </recommendedName>
</protein>
<dbReference type="Pfam" id="PF00411">
    <property type="entry name" value="Ribosomal_S11"/>
    <property type="match status" value="1"/>
</dbReference>
<keyword evidence="3 8" id="KW-0694">RNA-binding</keyword>
<dbReference type="HAMAP" id="MF_01310">
    <property type="entry name" value="Ribosomal_uS11"/>
    <property type="match status" value="1"/>
</dbReference>
<evidence type="ECO:0000256" key="2">
    <source>
        <dbReference type="ARBA" id="ARBA00022730"/>
    </source>
</evidence>
<evidence type="ECO:0000313" key="12">
    <source>
        <dbReference type="EMBL" id="NCU52773.1"/>
    </source>
</evidence>
<comment type="similarity">
    <text evidence="1 8 9">Belongs to the universal ribosomal protein uS11 family.</text>
</comment>
<dbReference type="InterPro" id="IPR001971">
    <property type="entry name" value="Ribosomal_uS11"/>
</dbReference>
<evidence type="ECO:0000256" key="4">
    <source>
        <dbReference type="ARBA" id="ARBA00022980"/>
    </source>
</evidence>
<evidence type="ECO:0000256" key="9">
    <source>
        <dbReference type="RuleBase" id="RU003629"/>
    </source>
</evidence>
<proteinExistence type="inferred from homology"/>
<dbReference type="InterPro" id="IPR019981">
    <property type="entry name" value="Ribosomal_uS11_bac-type"/>
</dbReference>
<dbReference type="EMBL" id="RGMI01000001">
    <property type="protein sequence ID" value="NCU50178.1"/>
    <property type="molecule type" value="Genomic_DNA"/>
</dbReference>
<name>A0A845S4L0_9PROT</name>
<keyword evidence="5 8" id="KW-0687">Ribonucleoprotein</keyword>
<dbReference type="Proteomes" id="UP000699985">
    <property type="component" value="Unassembled WGS sequence"/>
</dbReference>
<dbReference type="PANTHER" id="PTHR11759">
    <property type="entry name" value="40S RIBOSOMAL PROTEIN S14/30S RIBOSOMAL PROTEIN S11"/>
    <property type="match status" value="1"/>
</dbReference>
<dbReference type="InterPro" id="IPR036967">
    <property type="entry name" value="Ribosomal_uS11_sf"/>
</dbReference>
<evidence type="ECO:0000256" key="8">
    <source>
        <dbReference type="HAMAP-Rule" id="MF_01310"/>
    </source>
</evidence>
<organism evidence="13 14">
    <name type="scientific">Candidatus Fonsibacter lacus</name>
    <dbReference type="NCBI Taxonomy" id="2576439"/>
    <lineage>
        <taxon>Bacteria</taxon>
        <taxon>Pseudomonadati</taxon>
        <taxon>Pseudomonadota</taxon>
        <taxon>Alphaproteobacteria</taxon>
        <taxon>Candidatus Pelagibacterales</taxon>
        <taxon>Candidatus Pelagibacterales incertae sedis</taxon>
        <taxon>Candidatus Fonsibacter</taxon>
    </lineage>
</organism>
<feature type="region of interest" description="Disordered" evidence="10">
    <location>
        <begin position="1"/>
        <end position="28"/>
    </location>
</feature>
<comment type="caution">
    <text evidence="13">The sequence shown here is derived from an EMBL/GenBank/DDBJ whole genome shotgun (WGS) entry which is preliminary data.</text>
</comment>
<dbReference type="EMBL" id="RGGN01000003">
    <property type="protein sequence ID" value="NCU62530.1"/>
    <property type="molecule type" value="Genomic_DNA"/>
</dbReference>
<dbReference type="FunFam" id="3.30.420.80:FF:000001">
    <property type="entry name" value="30S ribosomal protein S11"/>
    <property type="match status" value="1"/>
</dbReference>
<dbReference type="NCBIfam" id="TIGR03632">
    <property type="entry name" value="uS11_bact"/>
    <property type="match status" value="1"/>
</dbReference>
<dbReference type="GO" id="GO:0019843">
    <property type="term" value="F:rRNA binding"/>
    <property type="evidence" value="ECO:0007669"/>
    <property type="project" value="UniProtKB-UniRule"/>
</dbReference>
<dbReference type="GO" id="GO:0003735">
    <property type="term" value="F:structural constituent of ribosome"/>
    <property type="evidence" value="ECO:0007669"/>
    <property type="project" value="InterPro"/>
</dbReference>
<dbReference type="NCBIfam" id="NF003698">
    <property type="entry name" value="PRK05309.1"/>
    <property type="match status" value="1"/>
</dbReference>
<dbReference type="InterPro" id="IPR018102">
    <property type="entry name" value="Ribosomal_uS11_CS"/>
</dbReference>
<comment type="function">
    <text evidence="7 8">Located on the platform of the 30S subunit, it bridges several disparate RNA helices of the 16S rRNA. Forms part of the Shine-Dalgarno cleft in the 70S ribosome.</text>
</comment>
<dbReference type="PROSITE" id="PS00054">
    <property type="entry name" value="RIBOSOMAL_S11"/>
    <property type="match status" value="1"/>
</dbReference>
<dbReference type="Proteomes" id="UP000572953">
    <property type="component" value="Unassembled WGS sequence"/>
</dbReference>
<dbReference type="Proteomes" id="UP000747791">
    <property type="component" value="Unassembled WGS sequence"/>
</dbReference>
<accession>A0A845S4L0</accession>
<dbReference type="GO" id="GO:0006412">
    <property type="term" value="P:translation"/>
    <property type="evidence" value="ECO:0007669"/>
    <property type="project" value="UniProtKB-UniRule"/>
</dbReference>
<dbReference type="Gene3D" id="3.30.420.80">
    <property type="entry name" value="Ribosomal protein S11"/>
    <property type="match status" value="1"/>
</dbReference>
<evidence type="ECO:0000256" key="1">
    <source>
        <dbReference type="ARBA" id="ARBA00006194"/>
    </source>
</evidence>
<evidence type="ECO:0000256" key="6">
    <source>
        <dbReference type="ARBA" id="ARBA00035160"/>
    </source>
</evidence>
<sequence length="156" mass="16788">MAEDKNIKDKKPKVEGATAAKDAKQDTGIKKKIKVKKKEKKNVVNGNVYVNATFNNTIVTITDKQGNVISWSSAGSKGFKGSRKSTPYAAQVAADDAAGKALEHGLKNITVEVKGPGSGRETALRALQARGFKITSIKDMSPMPHNGCRPPKKRRV</sequence>
<reference evidence="13 14" key="1">
    <citation type="submission" date="2018-10" db="EMBL/GenBank/DDBJ databases">
        <title>Iterative Subtractive Binning of Freshwater Chronoseries Metagenomes Recovers Nearly Complete Genomes from over Four Hundred Novel Species.</title>
        <authorList>
            <person name="Rodriguez-R L.M."/>
            <person name="Tsementzi D."/>
            <person name="Luo C."/>
            <person name="Konstantinidis K.T."/>
        </authorList>
    </citation>
    <scope>NUCLEOTIDE SEQUENCE [LARGE SCALE GENOMIC DNA]</scope>
    <source>
        <strain evidence="13">WB7_2B_003</strain>
        <strain evidence="11">WB8_1A_003</strain>
        <strain evidence="12">WB8_2A_004</strain>
    </source>
</reference>
<evidence type="ECO:0000256" key="10">
    <source>
        <dbReference type="SAM" id="MobiDB-lite"/>
    </source>
</evidence>
<dbReference type="SUPFAM" id="SSF53137">
    <property type="entry name" value="Translational machinery components"/>
    <property type="match status" value="1"/>
</dbReference>
<evidence type="ECO:0000313" key="14">
    <source>
        <dbReference type="Proteomes" id="UP000572953"/>
    </source>
</evidence>
<gene>
    <name evidence="8" type="primary">rpsK</name>
    <name evidence="13" type="ORF">EBV78_00305</name>
    <name evidence="11" type="ORF">EBX29_00110</name>
    <name evidence="12" type="ORF">EBX74_00445</name>
</gene>
<evidence type="ECO:0000313" key="11">
    <source>
        <dbReference type="EMBL" id="NCU50178.1"/>
    </source>
</evidence>